<protein>
    <recommendedName>
        <fullName evidence="3">Cytochrome P450</fullName>
    </recommendedName>
</protein>
<organism evidence="1 2">
    <name type="scientific">Nothophoma quercina</name>
    <dbReference type="NCBI Taxonomy" id="749835"/>
    <lineage>
        <taxon>Eukaryota</taxon>
        <taxon>Fungi</taxon>
        <taxon>Dikarya</taxon>
        <taxon>Ascomycota</taxon>
        <taxon>Pezizomycotina</taxon>
        <taxon>Dothideomycetes</taxon>
        <taxon>Pleosporomycetidae</taxon>
        <taxon>Pleosporales</taxon>
        <taxon>Pleosporineae</taxon>
        <taxon>Didymellaceae</taxon>
        <taxon>Nothophoma</taxon>
    </lineage>
</organism>
<evidence type="ECO:0008006" key="3">
    <source>
        <dbReference type="Google" id="ProtNLM"/>
    </source>
</evidence>
<dbReference type="PANTHER" id="PTHR47582">
    <property type="entry name" value="P450, PUTATIVE (EUROFUNG)-RELATED"/>
    <property type="match status" value="1"/>
</dbReference>
<dbReference type="Gene3D" id="1.10.630.10">
    <property type="entry name" value="Cytochrome P450"/>
    <property type="match status" value="1"/>
</dbReference>
<dbReference type="Proteomes" id="UP001521222">
    <property type="component" value="Unassembled WGS sequence"/>
</dbReference>
<proteinExistence type="predicted"/>
<dbReference type="PANTHER" id="PTHR47582:SF1">
    <property type="entry name" value="P450, PUTATIVE (EUROFUNG)-RELATED"/>
    <property type="match status" value="1"/>
</dbReference>
<accession>A0ABR3QXD3</accession>
<keyword evidence="2" id="KW-1185">Reference proteome</keyword>
<dbReference type="SUPFAM" id="SSF48264">
    <property type="entry name" value="Cytochrome P450"/>
    <property type="match status" value="1"/>
</dbReference>
<gene>
    <name evidence="1" type="ORF">SLS59_007571</name>
</gene>
<dbReference type="Pfam" id="PF00067">
    <property type="entry name" value="p450"/>
    <property type="match status" value="1"/>
</dbReference>
<evidence type="ECO:0000313" key="2">
    <source>
        <dbReference type="Proteomes" id="UP001521222"/>
    </source>
</evidence>
<evidence type="ECO:0000313" key="1">
    <source>
        <dbReference type="EMBL" id="KAL1596830.1"/>
    </source>
</evidence>
<dbReference type="InterPro" id="IPR036396">
    <property type="entry name" value="Cyt_P450_sf"/>
</dbReference>
<reference evidence="1 2" key="1">
    <citation type="submission" date="2024-02" db="EMBL/GenBank/DDBJ databases">
        <title>De novo assembly and annotation of 12 fungi associated with fruit tree decline syndrome in Ontario, Canada.</title>
        <authorList>
            <person name="Sulman M."/>
            <person name="Ellouze W."/>
            <person name="Ilyukhin E."/>
        </authorList>
    </citation>
    <scope>NUCLEOTIDE SEQUENCE [LARGE SCALE GENOMIC DNA]</scope>
    <source>
        <strain evidence="1 2">M97-236</strain>
    </source>
</reference>
<comment type="caution">
    <text evidence="1">The sequence shown here is derived from an EMBL/GenBank/DDBJ whole genome shotgun (WGS) entry which is preliminary data.</text>
</comment>
<sequence length="358" mass="39660">MPFQRLYVVHAPDLIQAIQNKASAQTFVPNLLDFGMLFSGLNTKSQTTLHKAFGLHGNGFTMSVHKYLLSGPSLNVATKAAVDRLTNSLPNSFAKIKKGGLQEMVRHELTLALTGAIYGPENPYDDPLVESSWWYVNPAESDFVPGISHLLHSPFPALTARKAFSARRRIVCAFKKYFETGGHRQAFPMIPEMHELNKSHGLSTEEAAKMEMATSLAMLSSGAVTTFWLLYHILSNSGLTESIREELVAVTNETATSQVAMVDLSAVKDRCPTLVAALNETLRYHSTVINIKQVRHDTTLNGQYLLKKDALVLVTKHAKPFPSFSSYDNQDSPAPLQIHPAHIIISEVHDVSKLRKLR</sequence>
<name>A0ABR3QXD3_9PLEO</name>
<dbReference type="EMBL" id="JAKIXB020000027">
    <property type="protein sequence ID" value="KAL1596830.1"/>
    <property type="molecule type" value="Genomic_DNA"/>
</dbReference>
<dbReference type="InterPro" id="IPR001128">
    <property type="entry name" value="Cyt_P450"/>
</dbReference>
<dbReference type="InterPro" id="IPR053007">
    <property type="entry name" value="CYP450_monoxygenase_sec-met"/>
</dbReference>